<dbReference type="Proteomes" id="UP000677082">
    <property type="component" value="Unassembled WGS sequence"/>
</dbReference>
<feature type="signal peptide" evidence="1">
    <location>
        <begin position="1"/>
        <end position="19"/>
    </location>
</feature>
<dbReference type="SUPFAM" id="SSF52266">
    <property type="entry name" value="SGNH hydrolase"/>
    <property type="match status" value="1"/>
</dbReference>
<feature type="chain" id="PRO_5039413786" description="SGNH domain-containing protein" evidence="1">
    <location>
        <begin position="20"/>
        <end position="316"/>
    </location>
</feature>
<protein>
    <recommendedName>
        <fullName evidence="2">SGNH domain-containing protein</fullName>
    </recommendedName>
</protein>
<dbReference type="AlphaFoldDB" id="A0A919W7G9"/>
<reference evidence="3 4" key="1">
    <citation type="submission" date="2021-03" db="EMBL/GenBank/DDBJ databases">
        <title>Whole genome shotgun sequence of Actinoplanes toevensis NBRC 105298.</title>
        <authorList>
            <person name="Komaki H."/>
            <person name="Tamura T."/>
        </authorList>
    </citation>
    <scope>NUCLEOTIDE SEQUENCE [LARGE SCALE GENOMIC DNA]</scope>
    <source>
        <strain evidence="3 4">NBRC 105298</strain>
    </source>
</reference>
<dbReference type="InterPro" id="IPR043968">
    <property type="entry name" value="SGNH"/>
</dbReference>
<evidence type="ECO:0000259" key="2">
    <source>
        <dbReference type="Pfam" id="PF19040"/>
    </source>
</evidence>
<proteinExistence type="predicted"/>
<feature type="domain" description="SGNH" evidence="2">
    <location>
        <begin position="76"/>
        <end position="302"/>
    </location>
</feature>
<dbReference type="Pfam" id="PF19040">
    <property type="entry name" value="SGNH"/>
    <property type="match status" value="1"/>
</dbReference>
<name>A0A919W7G9_9ACTN</name>
<dbReference type="EMBL" id="BOQN01000088">
    <property type="protein sequence ID" value="GIM95133.1"/>
    <property type="molecule type" value="Genomic_DNA"/>
</dbReference>
<keyword evidence="4" id="KW-1185">Reference proteome</keyword>
<accession>A0A919W7G9</accession>
<keyword evidence="1" id="KW-0732">Signal</keyword>
<organism evidence="3 4">
    <name type="scientific">Paractinoplanes toevensis</name>
    <dbReference type="NCBI Taxonomy" id="571911"/>
    <lineage>
        <taxon>Bacteria</taxon>
        <taxon>Bacillati</taxon>
        <taxon>Actinomycetota</taxon>
        <taxon>Actinomycetes</taxon>
        <taxon>Micromonosporales</taxon>
        <taxon>Micromonosporaceae</taxon>
        <taxon>Paractinoplanes</taxon>
    </lineage>
</organism>
<gene>
    <name evidence="3" type="ORF">Ato02nite_069260</name>
</gene>
<comment type="caution">
    <text evidence="3">The sequence shown here is derived from an EMBL/GenBank/DDBJ whole genome shotgun (WGS) entry which is preliminary data.</text>
</comment>
<evidence type="ECO:0000313" key="3">
    <source>
        <dbReference type="EMBL" id="GIM95133.1"/>
    </source>
</evidence>
<evidence type="ECO:0000256" key="1">
    <source>
        <dbReference type="SAM" id="SignalP"/>
    </source>
</evidence>
<sequence>MRRSSRFILLALLAGCTHAPSTAPQPAAPPGSRAAVLSAVRAAADLREVPADLTPSVAAAGDDLGLDYQKCEAAPAADRIGDPCVFGDRTGTTRVVLYGDSHAGMWLPAMTTIAARRHWRLEFYGKPACPAPRLTFWNQQENRPFTACDRFRDFVLSRIGQSHPDLVVVTNESYAQKVGRGELVTPAQWETGLVDTLTTIGRSASRVIVLGDTPVLDRSAPDCLAAHASDIASCFTTSTKATARVWNAADEAAAKETGAGYVSVLPWLCREICTPVIGNILVYRNQFHLTGTYARMLTGVLEDALVRARTAGDGTP</sequence>
<dbReference type="RefSeq" id="WP_213010860.1">
    <property type="nucleotide sequence ID" value="NZ_BOQN01000088.1"/>
</dbReference>
<evidence type="ECO:0000313" key="4">
    <source>
        <dbReference type="Proteomes" id="UP000677082"/>
    </source>
</evidence>